<dbReference type="AlphaFoldDB" id="A0A834H7H9"/>
<evidence type="ECO:0000256" key="1">
    <source>
        <dbReference type="SAM" id="Phobius"/>
    </source>
</evidence>
<comment type="caution">
    <text evidence="2">The sequence shown here is derived from an EMBL/GenBank/DDBJ whole genome shotgun (WGS) entry which is preliminary data.</text>
</comment>
<reference evidence="2" key="1">
    <citation type="submission" date="2019-11" db="EMBL/GenBank/DDBJ databases">
        <authorList>
            <person name="Liu Y."/>
            <person name="Hou J."/>
            <person name="Li T.-Q."/>
            <person name="Guan C.-H."/>
            <person name="Wu X."/>
            <person name="Wu H.-Z."/>
            <person name="Ling F."/>
            <person name="Zhang R."/>
            <person name="Shi X.-G."/>
            <person name="Ren J.-P."/>
            <person name="Chen E.-F."/>
            <person name="Sun J.-M."/>
        </authorList>
    </citation>
    <scope>NUCLEOTIDE SEQUENCE</scope>
    <source>
        <strain evidence="2">Adult_tree_wgs_1</strain>
        <tissue evidence="2">Leaves</tissue>
    </source>
</reference>
<gene>
    <name evidence="2" type="ORF">RHSIM_Rhsim04G0036500</name>
</gene>
<keyword evidence="1" id="KW-0472">Membrane</keyword>
<evidence type="ECO:0000313" key="3">
    <source>
        <dbReference type="Proteomes" id="UP000626092"/>
    </source>
</evidence>
<sequence>MLCRFVEAVAGSTFIPTSIVRDPYGAAHSQAMKPLGQEDLEPGEWIPAWRRRLNSSRSPGLKGVLWLVKRKIAASWILWKSSFPLHLQFSSCQDIDNHVYWLDMVGIHVFDLEDVGYEVINRDIHEHAPHAIAQGCLIVEDETNFDLLMLQAHLRLKQINLNLETMTIMEEEINFLGATCIYSIDSRGHQETNELDIDFQQRRNGIPEKYFCTQSCKFMLILGLLTSCFRRSTGIIVSVLLSLHVERCELLESGSINYEKGEFSIFVLPLTIGGFMLWLKGRLIVLVLVLFAPALVY</sequence>
<organism evidence="2 3">
    <name type="scientific">Rhododendron simsii</name>
    <name type="common">Sims's rhododendron</name>
    <dbReference type="NCBI Taxonomy" id="118357"/>
    <lineage>
        <taxon>Eukaryota</taxon>
        <taxon>Viridiplantae</taxon>
        <taxon>Streptophyta</taxon>
        <taxon>Embryophyta</taxon>
        <taxon>Tracheophyta</taxon>
        <taxon>Spermatophyta</taxon>
        <taxon>Magnoliopsida</taxon>
        <taxon>eudicotyledons</taxon>
        <taxon>Gunneridae</taxon>
        <taxon>Pentapetalae</taxon>
        <taxon>asterids</taxon>
        <taxon>Ericales</taxon>
        <taxon>Ericaceae</taxon>
        <taxon>Ericoideae</taxon>
        <taxon>Rhodoreae</taxon>
        <taxon>Rhododendron</taxon>
    </lineage>
</organism>
<keyword evidence="3" id="KW-1185">Reference proteome</keyword>
<keyword evidence="1" id="KW-0812">Transmembrane</keyword>
<dbReference type="EMBL" id="WJXA01000004">
    <property type="protein sequence ID" value="KAF7146810.1"/>
    <property type="molecule type" value="Genomic_DNA"/>
</dbReference>
<proteinExistence type="predicted"/>
<name>A0A834H7H9_RHOSS</name>
<keyword evidence="1" id="KW-1133">Transmembrane helix</keyword>
<feature type="transmembrane region" description="Helical" evidence="1">
    <location>
        <begin position="263"/>
        <end position="296"/>
    </location>
</feature>
<dbReference type="OrthoDB" id="1811566at2759"/>
<evidence type="ECO:0000313" key="2">
    <source>
        <dbReference type="EMBL" id="KAF7146810.1"/>
    </source>
</evidence>
<dbReference type="Proteomes" id="UP000626092">
    <property type="component" value="Unassembled WGS sequence"/>
</dbReference>
<accession>A0A834H7H9</accession>
<protein>
    <submittedName>
        <fullName evidence="2">Uncharacterized protein</fullName>
    </submittedName>
</protein>